<organism evidence="1 2">
    <name type="scientific">Gaopeijia maritima</name>
    <dbReference type="NCBI Taxonomy" id="3119007"/>
    <lineage>
        <taxon>Bacteria</taxon>
        <taxon>Pseudomonadati</taxon>
        <taxon>Gemmatimonadota</taxon>
        <taxon>Longimicrobiia</taxon>
        <taxon>Gaopeijiales</taxon>
        <taxon>Gaopeijiaceae</taxon>
        <taxon>Gaopeijia</taxon>
    </lineage>
</organism>
<gene>
    <name evidence="1" type="ORF">WI372_11465</name>
</gene>
<dbReference type="EMBL" id="JBBHLI010000006">
    <property type="protein sequence ID" value="MEK9501599.1"/>
    <property type="molecule type" value="Genomic_DNA"/>
</dbReference>
<sequence>MIPVLSHLHRALAGRVHTAALVAVFALPVAASGQLGAIEGLASRVSDLGFYATFGTVGDGGPIESDAFGVASYGLEVLFEVGAIEREVGVREPSVDSVQIEWVGMVVERSGRRADTTWTYEVVPAPEPAPRMETLWTFELGLGYGEISGYRASEPGIDLRGVVRELPSISLYASYAPLGFYAGLRSGFMRLQGLQLYLDDDSSPITGDADSFLAGVLVGQVVEVLGLDFFVEGAWTVRDFHSVEWSAPPPASLRSIDLTGWSVGTGVQFSVGG</sequence>
<keyword evidence="2" id="KW-1185">Reference proteome</keyword>
<evidence type="ECO:0000313" key="1">
    <source>
        <dbReference type="EMBL" id="MEK9501599.1"/>
    </source>
</evidence>
<proteinExistence type="predicted"/>
<accession>A0ABU9EA32</accession>
<evidence type="ECO:0008006" key="3">
    <source>
        <dbReference type="Google" id="ProtNLM"/>
    </source>
</evidence>
<reference evidence="1 2" key="1">
    <citation type="submission" date="2024-02" db="EMBL/GenBank/DDBJ databases">
        <title>A novel Gemmatimonadota bacterium.</title>
        <authorList>
            <person name="Du Z.-J."/>
            <person name="Ye Y.-Q."/>
        </authorList>
    </citation>
    <scope>NUCLEOTIDE SEQUENCE [LARGE SCALE GENOMIC DNA]</scope>
    <source>
        <strain evidence="1 2">DH-20</strain>
    </source>
</reference>
<comment type="caution">
    <text evidence="1">The sequence shown here is derived from an EMBL/GenBank/DDBJ whole genome shotgun (WGS) entry which is preliminary data.</text>
</comment>
<evidence type="ECO:0000313" key="2">
    <source>
        <dbReference type="Proteomes" id="UP001484239"/>
    </source>
</evidence>
<dbReference type="RefSeq" id="WP_405287003.1">
    <property type="nucleotide sequence ID" value="NZ_JBBHLI010000006.1"/>
</dbReference>
<name>A0ABU9EA32_9BACT</name>
<protein>
    <recommendedName>
        <fullName evidence="3">Outer membrane beta-barrel protein</fullName>
    </recommendedName>
</protein>
<dbReference type="Proteomes" id="UP001484239">
    <property type="component" value="Unassembled WGS sequence"/>
</dbReference>